<organism evidence="1 2">
    <name type="scientific">Aspergillus costaricaensis CBS 115574</name>
    <dbReference type="NCBI Taxonomy" id="1448317"/>
    <lineage>
        <taxon>Eukaryota</taxon>
        <taxon>Fungi</taxon>
        <taxon>Dikarya</taxon>
        <taxon>Ascomycota</taxon>
        <taxon>Pezizomycotina</taxon>
        <taxon>Eurotiomycetes</taxon>
        <taxon>Eurotiomycetidae</taxon>
        <taxon>Eurotiales</taxon>
        <taxon>Aspergillaceae</taxon>
        <taxon>Aspergillus</taxon>
        <taxon>Aspergillus subgen. Circumdati</taxon>
    </lineage>
</organism>
<sequence>MDSRLIPIQQHPCCCLEIGLPTKQVRTVFTPNGTGFIVAYPHVAHNGLMLLPVHSLFALPSIPLLPSIYLSPSFAPLGPSWSREKVQTPGSVPTRTPDRFPNKAFWVPRPSGSPSVALLWGASQRRVSMDVLCSRLSLNCPWNIGRLMRVIPG</sequence>
<dbReference type="Proteomes" id="UP000249748">
    <property type="component" value="Unassembled WGS sequence"/>
</dbReference>
<accession>A0ACD1I6Y5</accession>
<keyword evidence="2" id="KW-1185">Reference proteome</keyword>
<dbReference type="EMBL" id="KZ824562">
    <property type="protein sequence ID" value="RAK86042.1"/>
    <property type="molecule type" value="Genomic_DNA"/>
</dbReference>
<evidence type="ECO:0000313" key="2">
    <source>
        <dbReference type="Proteomes" id="UP000249748"/>
    </source>
</evidence>
<proteinExistence type="predicted"/>
<name>A0ACD1I6Y5_9EURO</name>
<evidence type="ECO:0000313" key="1">
    <source>
        <dbReference type="EMBL" id="RAK86042.1"/>
    </source>
</evidence>
<reference evidence="1" key="1">
    <citation type="submission" date="2018-02" db="EMBL/GenBank/DDBJ databases">
        <title>The genomes of Aspergillus section Nigri reveals drivers in fungal speciation.</title>
        <authorList>
            <consortium name="DOE Joint Genome Institute"/>
            <person name="Vesth T.C."/>
            <person name="Nybo J."/>
            <person name="Theobald S."/>
            <person name="Brandl J."/>
            <person name="Frisvad J.C."/>
            <person name="Nielsen K.F."/>
            <person name="Lyhne E.K."/>
            <person name="Kogle M.E."/>
            <person name="Kuo A."/>
            <person name="Riley R."/>
            <person name="Clum A."/>
            <person name="Nolan M."/>
            <person name="Lipzen A."/>
            <person name="Salamov A."/>
            <person name="Henrissat B."/>
            <person name="Wiebenga A."/>
            <person name="De vries R.P."/>
            <person name="Grigoriev I.V."/>
            <person name="Mortensen U.H."/>
            <person name="Andersen M.R."/>
            <person name="Baker S.E."/>
        </authorList>
    </citation>
    <scope>NUCLEOTIDE SEQUENCE</scope>
    <source>
        <strain evidence="1">CBS 115574</strain>
    </source>
</reference>
<protein>
    <submittedName>
        <fullName evidence="1">Uncharacterized protein</fullName>
    </submittedName>
</protein>
<gene>
    <name evidence="1" type="ORF">BO79DRAFT_40640</name>
</gene>